<dbReference type="Proteomes" id="UP000711996">
    <property type="component" value="Unassembled WGS sequence"/>
</dbReference>
<feature type="transmembrane region" description="Helical" evidence="7">
    <location>
        <begin position="65"/>
        <end position="85"/>
    </location>
</feature>
<dbReference type="GO" id="GO:0009116">
    <property type="term" value="P:nucleoside metabolic process"/>
    <property type="evidence" value="ECO:0007669"/>
    <property type="project" value="InterPro"/>
</dbReference>
<feature type="transmembrane region" description="Helical" evidence="7">
    <location>
        <begin position="343"/>
        <end position="360"/>
    </location>
</feature>
<protein>
    <submittedName>
        <fullName evidence="9">Transporter</fullName>
    </submittedName>
</protein>
<reference evidence="9" key="1">
    <citation type="submission" date="2019-06" db="EMBL/GenBank/DDBJ databases">
        <authorList>
            <person name="Gan P."/>
            <person name="Shirasu K."/>
        </authorList>
    </citation>
    <scope>NUCLEOTIDE SEQUENCE [LARGE SCALE GENOMIC DNA]</scope>
    <source>
        <strain evidence="9">CAD2</strain>
    </source>
</reference>
<dbReference type="Gene3D" id="1.20.1250.20">
    <property type="entry name" value="MFS general substrate transporter like domains"/>
    <property type="match status" value="2"/>
</dbReference>
<comment type="caution">
    <text evidence="9">The sequence shown here is derived from an EMBL/GenBank/DDBJ whole genome shotgun (WGS) entry which is preliminary data.</text>
</comment>
<dbReference type="InterPro" id="IPR011701">
    <property type="entry name" value="MFS"/>
</dbReference>
<evidence type="ECO:0000256" key="4">
    <source>
        <dbReference type="ARBA" id="ARBA00022989"/>
    </source>
</evidence>
<feature type="domain" description="Major facilitator superfamily (MFS) profile" evidence="8">
    <location>
        <begin position="67"/>
        <end position="481"/>
    </location>
</feature>
<evidence type="ECO:0000256" key="3">
    <source>
        <dbReference type="ARBA" id="ARBA00022692"/>
    </source>
</evidence>
<feature type="transmembrane region" description="Helical" evidence="7">
    <location>
        <begin position="457"/>
        <end position="477"/>
    </location>
</feature>
<dbReference type="AlphaFoldDB" id="A0A9P5F155"/>
<evidence type="ECO:0000256" key="1">
    <source>
        <dbReference type="ARBA" id="ARBA00004141"/>
    </source>
</evidence>
<dbReference type="GO" id="GO:0016020">
    <property type="term" value="C:membrane"/>
    <property type="evidence" value="ECO:0007669"/>
    <property type="project" value="UniProtKB-SubCell"/>
</dbReference>
<dbReference type="GO" id="GO:0003824">
    <property type="term" value="F:catalytic activity"/>
    <property type="evidence" value="ECO:0007669"/>
    <property type="project" value="InterPro"/>
</dbReference>
<feature type="transmembrane region" description="Helical" evidence="7">
    <location>
        <begin position="105"/>
        <end position="126"/>
    </location>
</feature>
<feature type="transmembrane region" description="Helical" evidence="7">
    <location>
        <begin position="163"/>
        <end position="181"/>
    </location>
</feature>
<dbReference type="Gene3D" id="3.40.50.1580">
    <property type="entry name" value="Nucleoside phosphorylase domain"/>
    <property type="match status" value="2"/>
</dbReference>
<dbReference type="SUPFAM" id="SSF103473">
    <property type="entry name" value="MFS general substrate transporter"/>
    <property type="match status" value="1"/>
</dbReference>
<dbReference type="OrthoDB" id="2985014at2759"/>
<evidence type="ECO:0000313" key="10">
    <source>
        <dbReference type="Proteomes" id="UP000711996"/>
    </source>
</evidence>
<dbReference type="FunFam" id="1.20.1250.20:FF:000034">
    <property type="entry name" value="MFS general substrate transporter"/>
    <property type="match status" value="1"/>
</dbReference>
<dbReference type="PANTHER" id="PTHR43791">
    <property type="entry name" value="PERMEASE-RELATED"/>
    <property type="match status" value="1"/>
</dbReference>
<dbReference type="InterPro" id="IPR036259">
    <property type="entry name" value="MFS_trans_sf"/>
</dbReference>
<feature type="transmembrane region" description="Helical" evidence="7">
    <location>
        <begin position="193"/>
        <end position="216"/>
    </location>
</feature>
<keyword evidence="2" id="KW-0813">Transport</keyword>
<dbReference type="FunFam" id="1.20.1250.20:FF:000013">
    <property type="entry name" value="MFS general substrate transporter"/>
    <property type="match status" value="1"/>
</dbReference>
<keyword evidence="5 7" id="KW-0472">Membrane</keyword>
<feature type="transmembrane region" description="Helical" evidence="7">
    <location>
        <begin position="389"/>
        <end position="405"/>
    </location>
</feature>
<dbReference type="InterPro" id="IPR035994">
    <property type="entry name" value="Nucleoside_phosphorylase_sf"/>
</dbReference>
<evidence type="ECO:0000256" key="5">
    <source>
        <dbReference type="ARBA" id="ARBA00023136"/>
    </source>
</evidence>
<accession>A0A9P5F155</accession>
<feature type="region of interest" description="Disordered" evidence="6">
    <location>
        <begin position="1"/>
        <end position="25"/>
    </location>
</feature>
<evidence type="ECO:0000256" key="7">
    <source>
        <dbReference type="SAM" id="Phobius"/>
    </source>
</evidence>
<organism evidence="9 10">
    <name type="scientific">Colletotrichum siamense</name>
    <name type="common">Anthracnose fungus</name>
    <dbReference type="NCBI Taxonomy" id="690259"/>
    <lineage>
        <taxon>Eukaryota</taxon>
        <taxon>Fungi</taxon>
        <taxon>Dikarya</taxon>
        <taxon>Ascomycota</taxon>
        <taxon>Pezizomycotina</taxon>
        <taxon>Sordariomycetes</taxon>
        <taxon>Hypocreomycetidae</taxon>
        <taxon>Glomerellales</taxon>
        <taxon>Glomerellaceae</taxon>
        <taxon>Colletotrichum</taxon>
        <taxon>Colletotrichum gloeosporioides species complex</taxon>
    </lineage>
</organism>
<proteinExistence type="predicted"/>
<dbReference type="SUPFAM" id="SSF53167">
    <property type="entry name" value="Purine and uridine phosphorylases"/>
    <property type="match status" value="1"/>
</dbReference>
<dbReference type="PROSITE" id="PS50850">
    <property type="entry name" value="MFS"/>
    <property type="match status" value="1"/>
</dbReference>
<feature type="compositionally biased region" description="Basic and acidic residues" evidence="6">
    <location>
        <begin position="1"/>
        <end position="16"/>
    </location>
</feature>
<feature type="transmembrane region" description="Helical" evidence="7">
    <location>
        <begin position="297"/>
        <end position="323"/>
    </location>
</feature>
<dbReference type="PANTHER" id="PTHR43791:SF48">
    <property type="entry name" value="TRANSPORTER, PUTATIVE (AFU_ORTHOLOGUE AFUA_4G01000)-RELATED"/>
    <property type="match status" value="1"/>
</dbReference>
<keyword evidence="10" id="KW-1185">Reference proteome</keyword>
<evidence type="ECO:0000313" key="9">
    <source>
        <dbReference type="EMBL" id="KAF4864130.1"/>
    </source>
</evidence>
<feature type="transmembrane region" description="Helical" evidence="7">
    <location>
        <begin position="228"/>
        <end position="248"/>
    </location>
</feature>
<keyword evidence="3 7" id="KW-0812">Transmembrane</keyword>
<dbReference type="GO" id="GO:0022857">
    <property type="term" value="F:transmembrane transporter activity"/>
    <property type="evidence" value="ECO:0007669"/>
    <property type="project" value="InterPro"/>
</dbReference>
<feature type="transmembrane region" description="Helical" evidence="7">
    <location>
        <begin position="365"/>
        <end position="383"/>
    </location>
</feature>
<dbReference type="Pfam" id="PF07690">
    <property type="entry name" value="MFS_1"/>
    <property type="match status" value="1"/>
</dbReference>
<comment type="subcellular location">
    <subcellularLocation>
        <location evidence="1">Membrane</location>
        <topology evidence="1">Multi-pass membrane protein</topology>
    </subcellularLocation>
</comment>
<keyword evidence="4 7" id="KW-1133">Transmembrane helix</keyword>
<dbReference type="EMBL" id="QPMT01000005">
    <property type="protein sequence ID" value="KAF4864130.1"/>
    <property type="molecule type" value="Genomic_DNA"/>
</dbReference>
<sequence>MSSTEKETPKGTHVEGADGITQVPLHDGTISSAAGKGQVATDKYGNPLIEFDPVAERKLRWKLDLYTIPTVALLYLFCFIDRANIGNARIAGLDKDLNLKGYDYNIILSTFYISYILFEIPATVLCKWIGPGWFLPATSLAFGIVSIATAFCESRAAICGVRFLLGIFEAGMLPGIAYYLSRWYQRAELTFRLSLYMVMAPLAGAFGGLLASAILTLDHFGTLHRWRMIFAIEGIVTIALSLISFFTLTDRPETARWLTQEEKDLCIARVKSERVGTTEVIDGIDKKKLLRGMLNPVTLEISLIFLFNNITVQGLAFFLPTIVSTIYPTFSTVQKQLYSVPPYAVGAFFTLAFPGLSWYLDRRQVLIGLSAPMVMTGYIMFLASKVAKIRYAATFLIASSAMVLGPMSNAHISANVLSDTARSSAIGLNVMCGNIGGIISTWSYLPWDSPDYHIGNGLNLAAASMIFIVAFTAWFWMKWDNKRREDRSIEEELAGMSEQEIQDLDWKHPAFSMEASNISTTPASGNETSELEEKDVYIIGWICALPLEIAAANLMLDKVHDIQSEQDITDHNSYVLGPMKVYNVTIAWHLRARHSLGDSDIPHFLPEALGKIKKPRIRQKLDYQGKTNDRLFRADFEHATGDSSCEGCNSTQAIDREDREGTGTVVHYGNIASESQIIKHGETRDRLSEELGVLCFEMEAAGLMQDFPCLVIRGICDYSDSHKNKR</sequence>
<dbReference type="InterPro" id="IPR020846">
    <property type="entry name" value="MFS_dom"/>
</dbReference>
<feature type="transmembrane region" description="Helical" evidence="7">
    <location>
        <begin position="133"/>
        <end position="151"/>
    </location>
</feature>
<evidence type="ECO:0000256" key="2">
    <source>
        <dbReference type="ARBA" id="ARBA00022448"/>
    </source>
</evidence>
<evidence type="ECO:0000256" key="6">
    <source>
        <dbReference type="SAM" id="MobiDB-lite"/>
    </source>
</evidence>
<name>A0A9P5F155_COLSI</name>
<gene>
    <name evidence="9" type="ORF">CGCSCA2_v002254</name>
</gene>
<feature type="transmembrane region" description="Helical" evidence="7">
    <location>
        <begin position="426"/>
        <end position="445"/>
    </location>
</feature>
<evidence type="ECO:0000259" key="8">
    <source>
        <dbReference type="PROSITE" id="PS50850"/>
    </source>
</evidence>